<feature type="domain" description="VOC" evidence="1">
    <location>
        <begin position="21"/>
        <end position="145"/>
    </location>
</feature>
<dbReference type="Gene3D" id="3.10.180.10">
    <property type="entry name" value="2,3-Dihydroxybiphenyl 1,2-Dioxygenase, domain 1"/>
    <property type="match status" value="1"/>
</dbReference>
<dbReference type="AlphaFoldDB" id="A0A1H4XD02"/>
<evidence type="ECO:0000313" key="3">
    <source>
        <dbReference type="Proteomes" id="UP000183407"/>
    </source>
</evidence>
<accession>A0A1H4XD02</accession>
<dbReference type="InterPro" id="IPR037523">
    <property type="entry name" value="VOC_core"/>
</dbReference>
<evidence type="ECO:0000313" key="2">
    <source>
        <dbReference type="EMBL" id="SED02778.1"/>
    </source>
</evidence>
<dbReference type="Pfam" id="PF00903">
    <property type="entry name" value="Glyoxalase"/>
    <property type="match status" value="1"/>
</dbReference>
<proteinExistence type="predicted"/>
<dbReference type="EMBL" id="FNTL01000004">
    <property type="protein sequence ID" value="SED02778.1"/>
    <property type="molecule type" value="Genomic_DNA"/>
</dbReference>
<gene>
    <name evidence="2" type="ORF">SAMN04490220_3268</name>
</gene>
<organism evidence="2 3">
    <name type="scientific">Rhodococcus jostii</name>
    <dbReference type="NCBI Taxonomy" id="132919"/>
    <lineage>
        <taxon>Bacteria</taxon>
        <taxon>Bacillati</taxon>
        <taxon>Actinomycetota</taxon>
        <taxon>Actinomycetes</taxon>
        <taxon>Mycobacteriales</taxon>
        <taxon>Nocardiaceae</taxon>
        <taxon>Rhodococcus</taxon>
    </lineage>
</organism>
<dbReference type="SUPFAM" id="SSF54593">
    <property type="entry name" value="Glyoxalase/Bleomycin resistance protein/Dihydroxybiphenyl dioxygenase"/>
    <property type="match status" value="1"/>
</dbReference>
<protein>
    <recommendedName>
        <fullName evidence="1">VOC domain-containing protein</fullName>
    </recommendedName>
</protein>
<name>A0A1H4XD02_RHOJO</name>
<reference evidence="3" key="1">
    <citation type="submission" date="2016-10" db="EMBL/GenBank/DDBJ databases">
        <authorList>
            <person name="Varghese N."/>
        </authorList>
    </citation>
    <scope>NUCLEOTIDE SEQUENCE [LARGE SCALE GENOMIC DNA]</scope>
    <source>
        <strain evidence="3">DSM 44719</strain>
    </source>
</reference>
<sequence>MTETRTTTATTTATVTNVDMKLEVLVLPVSDMDRATDFYTQLGWRHDFTPPGSGVVQFTPTGADTSIHFGTDLTTAAPGSASAFLIVSDIGAAHQQLTVAGTDVSDIFHYTANGPVPGPDPDHSSYNSYATFHDPDGNTWKLQEVTTRLPGRIDSATTVFNSHRDLVNALFRAAIAHGEHEKRNGGQYDENWPDWYAAYMVAEQAGTELPI</sequence>
<dbReference type="Proteomes" id="UP000183407">
    <property type="component" value="Unassembled WGS sequence"/>
</dbReference>
<dbReference type="InterPro" id="IPR004360">
    <property type="entry name" value="Glyas_Fos-R_dOase_dom"/>
</dbReference>
<dbReference type="PROSITE" id="PS51819">
    <property type="entry name" value="VOC"/>
    <property type="match status" value="1"/>
</dbReference>
<dbReference type="InterPro" id="IPR029068">
    <property type="entry name" value="Glyas_Bleomycin-R_OHBP_Dase"/>
</dbReference>
<evidence type="ECO:0000259" key="1">
    <source>
        <dbReference type="PROSITE" id="PS51819"/>
    </source>
</evidence>